<dbReference type="SUPFAM" id="SSF53448">
    <property type="entry name" value="Nucleotide-diphospho-sugar transferases"/>
    <property type="match status" value="1"/>
</dbReference>
<dbReference type="RefSeq" id="WP_149766168.1">
    <property type="nucleotide sequence ID" value="NZ_FTMK01000017.1"/>
</dbReference>
<dbReference type="Pfam" id="PF00535">
    <property type="entry name" value="Glycos_transf_2"/>
    <property type="match status" value="1"/>
</dbReference>
<dbReference type="PANTHER" id="PTHR43685">
    <property type="entry name" value="GLYCOSYLTRANSFERASE"/>
    <property type="match status" value="1"/>
</dbReference>
<dbReference type="InterPro" id="IPR001173">
    <property type="entry name" value="Glyco_trans_2-like"/>
</dbReference>
<dbReference type="Gene3D" id="3.40.50.2000">
    <property type="entry name" value="Glycogen Phosphorylase B"/>
    <property type="match status" value="2"/>
</dbReference>
<proteinExistence type="predicted"/>
<keyword evidence="3" id="KW-0808">Transferase</keyword>
<dbReference type="InterPro" id="IPR028098">
    <property type="entry name" value="Glyco_trans_4-like_N"/>
</dbReference>
<dbReference type="InterPro" id="IPR029044">
    <property type="entry name" value="Nucleotide-diphossugar_trans"/>
</dbReference>
<dbReference type="SUPFAM" id="SSF53756">
    <property type="entry name" value="UDP-Glycosyltransferase/glycogen phosphorylase"/>
    <property type="match status" value="1"/>
</dbReference>
<evidence type="ECO:0000313" key="4">
    <source>
        <dbReference type="Proteomes" id="UP000323956"/>
    </source>
</evidence>
<dbReference type="OrthoDB" id="9807414at2"/>
<dbReference type="Pfam" id="PF13692">
    <property type="entry name" value="Glyco_trans_1_4"/>
    <property type="match status" value="1"/>
</dbReference>
<dbReference type="AlphaFoldDB" id="A0A1N6WLK7"/>
<organism evidence="3 4">
    <name type="scientific">Paracoccus thiocyanatus</name>
    <dbReference type="NCBI Taxonomy" id="34006"/>
    <lineage>
        <taxon>Bacteria</taxon>
        <taxon>Pseudomonadati</taxon>
        <taxon>Pseudomonadota</taxon>
        <taxon>Alphaproteobacteria</taxon>
        <taxon>Rhodobacterales</taxon>
        <taxon>Paracoccaceae</taxon>
        <taxon>Paracoccus</taxon>
    </lineage>
</organism>
<dbReference type="GO" id="GO:0016757">
    <property type="term" value="F:glycosyltransferase activity"/>
    <property type="evidence" value="ECO:0007669"/>
    <property type="project" value="UniProtKB-ARBA"/>
</dbReference>
<evidence type="ECO:0000259" key="1">
    <source>
        <dbReference type="Pfam" id="PF00535"/>
    </source>
</evidence>
<name>A0A1N6WLK7_9RHOB</name>
<protein>
    <submittedName>
        <fullName evidence="3">Glycosyltransferase involved in cell wall bisynthesis</fullName>
    </submittedName>
</protein>
<feature type="domain" description="Glycosyltransferase 2-like" evidence="1">
    <location>
        <begin position="23"/>
        <end position="152"/>
    </location>
</feature>
<dbReference type="EMBL" id="FTMK01000017">
    <property type="protein sequence ID" value="SIQ90886.1"/>
    <property type="molecule type" value="Genomic_DNA"/>
</dbReference>
<evidence type="ECO:0000313" key="3">
    <source>
        <dbReference type="EMBL" id="SIQ90886.1"/>
    </source>
</evidence>
<dbReference type="Proteomes" id="UP000323956">
    <property type="component" value="Unassembled WGS sequence"/>
</dbReference>
<evidence type="ECO:0000259" key="2">
    <source>
        <dbReference type="Pfam" id="PF13579"/>
    </source>
</evidence>
<dbReference type="CDD" id="cd00761">
    <property type="entry name" value="Glyco_tranf_GTA_type"/>
    <property type="match status" value="1"/>
</dbReference>
<dbReference type="InterPro" id="IPR050834">
    <property type="entry name" value="Glycosyltransf_2"/>
</dbReference>
<reference evidence="3 4" key="1">
    <citation type="submission" date="2017-01" db="EMBL/GenBank/DDBJ databases">
        <authorList>
            <person name="Varghese N."/>
            <person name="Submissions S."/>
        </authorList>
    </citation>
    <scope>NUCLEOTIDE SEQUENCE [LARGE SCALE GENOMIC DNA]</scope>
    <source>
        <strain evidence="3 4">ATCC 700171</strain>
    </source>
</reference>
<gene>
    <name evidence="3" type="ORF">SAMN05421641_11743</name>
</gene>
<sequence>MQQSPLRPRDLNPTPVSAPRIAVVVPIFRHSVLLAEAIESVLAQRAGFPIQLILVNDGCPHQETDLVCREYALSYPERITYLRKPNGGLSDARNHGIRHALAAWPSVDAIYMLDADNRLRPDAMANAMAALDAHPDAGWIYPNIDMFGLTWAGDYGGDYSLLIHTVMNICEAGSLIRRQVFDAGVCFDTSFKSGFEDWDFFLTAAEAGFRGRNIDNFGFLYRKRAESMLADSERDADAIRSEMRKKHKRLFSPRGLLELEQEEAPRYAIFLADRGEVLLTVDPDAADARRLPAAEFEQLWWRTQTDNSQHHMPPILVMTHSAVLEQLRDARLLHGVLWTMERRLSRHCFTALEIEPREAERIGWSEHEAQGTAGLNAAMLMVRPGTLAAIVRDSSIAWATGIASSPCAMPATLMRLQLPEALFSGRDGLYTSAAHDFVAMTARFHASAHRAALNHSWDWRNADIPWRARTQEISRVPTKADAAYPRVAGGGRDIGFVLPLVEFGGVERVALNTARAMKSAGWRPHLFVLEAQSCQFSAEWRETFESVTFLADANFSTWGPANSNYLGTDVPDWSRFGDQRHATAMLAWLDAVVNFHGGAISGVMGRLKRFGVKTALSLHLSDQSPFRRLVGNTYLGLAFEHAYDLVLPCSEQLGDWCHGMGIPADKIVPLLNAPSFDLPEGALARIEARRALRSPQDPLRVIYLGRLDHQKGVERLISIVEAAGAARLPVEWRLIGKAVLGDNAPEIPPHIAGLLEPPLTTPEGLADAFEWADVFILPSYYEGLPLTILEAMRSGVIPMATDAGAVTEVVRQGENGVVLSQDDTVAEALSALTRLAGDPDLVQRLSARARQDMHGRDWDGAVEPLIERLEIMQAADRRKK</sequence>
<dbReference type="PANTHER" id="PTHR43685:SF2">
    <property type="entry name" value="GLYCOSYLTRANSFERASE 2-LIKE DOMAIN-CONTAINING PROTEIN"/>
    <property type="match status" value="1"/>
</dbReference>
<feature type="domain" description="Glycosyltransferase subfamily 4-like N-terminal" evidence="2">
    <location>
        <begin position="504"/>
        <end position="672"/>
    </location>
</feature>
<accession>A0A1N6WLK7</accession>
<dbReference type="CDD" id="cd03801">
    <property type="entry name" value="GT4_PimA-like"/>
    <property type="match status" value="1"/>
</dbReference>
<dbReference type="Pfam" id="PF13579">
    <property type="entry name" value="Glyco_trans_4_4"/>
    <property type="match status" value="1"/>
</dbReference>
<dbReference type="Gene3D" id="3.90.550.10">
    <property type="entry name" value="Spore Coat Polysaccharide Biosynthesis Protein SpsA, Chain A"/>
    <property type="match status" value="1"/>
</dbReference>